<dbReference type="InterPro" id="IPR052345">
    <property type="entry name" value="Rad_response_metalloprotease"/>
</dbReference>
<evidence type="ECO:0000313" key="4">
    <source>
        <dbReference type="Proteomes" id="UP000276232"/>
    </source>
</evidence>
<protein>
    <submittedName>
        <fullName evidence="3">Zn-dependent peptidase ImmA (M78 family)</fullName>
    </submittedName>
</protein>
<feature type="domain" description="HTH cro/C1-type" evidence="2">
    <location>
        <begin position="23"/>
        <end position="77"/>
    </location>
</feature>
<dbReference type="AlphaFoldDB" id="A0A3N1HJT1"/>
<name>A0A3N1HJT1_9ACTN</name>
<dbReference type="CDD" id="cd00093">
    <property type="entry name" value="HTH_XRE"/>
    <property type="match status" value="1"/>
</dbReference>
<evidence type="ECO:0000313" key="3">
    <source>
        <dbReference type="EMBL" id="ROP42788.1"/>
    </source>
</evidence>
<dbReference type="Pfam" id="PF06114">
    <property type="entry name" value="Peptidase_M78"/>
    <property type="match status" value="1"/>
</dbReference>
<dbReference type="Gene3D" id="1.10.10.2910">
    <property type="match status" value="1"/>
</dbReference>
<reference evidence="3 4" key="1">
    <citation type="journal article" date="2015" name="Stand. Genomic Sci.">
        <title>Genomic Encyclopedia of Bacterial and Archaeal Type Strains, Phase III: the genomes of soil and plant-associated and newly described type strains.</title>
        <authorList>
            <person name="Whitman W.B."/>
            <person name="Woyke T."/>
            <person name="Klenk H.P."/>
            <person name="Zhou Y."/>
            <person name="Lilburn T.G."/>
            <person name="Beck B.J."/>
            <person name="De Vos P."/>
            <person name="Vandamme P."/>
            <person name="Eisen J.A."/>
            <person name="Garrity G."/>
            <person name="Hugenholtz P."/>
            <person name="Kyrpides N.C."/>
        </authorList>
    </citation>
    <scope>NUCLEOTIDE SEQUENCE [LARGE SCALE GENOMIC DNA]</scope>
    <source>
        <strain evidence="3 4">CECT 7306</strain>
    </source>
</reference>
<sequence length="389" mass="42246">MSRRVGSDDRAGDAARMFDGERLTLARHLAGLRKNGLADAIGKTPTAVAAYENGSKRPAAATVAQLCLALGVDPEFFVAGLPRYASTQGAPHFRSLRSTTQVVRDQAYSLGQIAVSVAAAVERHVEFPEVDVPHAVVDHDAADETIGDAARALRQSWGMDEGALPHIVRLVENHGVLVVFGAAQTSSVDAYSFNNAHRPVMVLNPLKDDYYRQRFDVAHELGHLVMHSDSEPGGRVVEEQAHRFAAELLMPEDQIRPMLPSRADWRALGHLKEAWGVSMQALLYRARQLGVMTDTTYRNAMTTVSARGWRRREPGPTPMLEQPSLLPKAIELLIGEGLHSRAIAAEARAPIGLFQLVTSRTPTSVTPDLPVDDVRTAPSSGSLLALVND</sequence>
<dbReference type="InterPro" id="IPR010982">
    <property type="entry name" value="Lambda_DNA-bd_dom_sf"/>
</dbReference>
<dbReference type="Proteomes" id="UP000276232">
    <property type="component" value="Unassembled WGS sequence"/>
</dbReference>
<evidence type="ECO:0000256" key="1">
    <source>
        <dbReference type="ARBA" id="ARBA00007227"/>
    </source>
</evidence>
<comment type="similarity">
    <text evidence="1">Belongs to the short-chain fatty acyl-CoA assimilation regulator (ScfR) family.</text>
</comment>
<dbReference type="InterPro" id="IPR001387">
    <property type="entry name" value="Cro/C1-type_HTH"/>
</dbReference>
<dbReference type="Gene3D" id="1.10.260.40">
    <property type="entry name" value="lambda repressor-like DNA-binding domains"/>
    <property type="match status" value="1"/>
</dbReference>
<dbReference type="PANTHER" id="PTHR43236:SF1">
    <property type="entry name" value="BLL7220 PROTEIN"/>
    <property type="match status" value="1"/>
</dbReference>
<proteinExistence type="inferred from homology"/>
<dbReference type="InParanoid" id="A0A3N1HJT1"/>
<evidence type="ECO:0000259" key="2">
    <source>
        <dbReference type="PROSITE" id="PS50943"/>
    </source>
</evidence>
<dbReference type="EMBL" id="RJKN01000005">
    <property type="protein sequence ID" value="ROP42788.1"/>
    <property type="molecule type" value="Genomic_DNA"/>
</dbReference>
<dbReference type="GO" id="GO:0003677">
    <property type="term" value="F:DNA binding"/>
    <property type="evidence" value="ECO:0007669"/>
    <property type="project" value="InterPro"/>
</dbReference>
<dbReference type="PROSITE" id="PS50943">
    <property type="entry name" value="HTH_CROC1"/>
    <property type="match status" value="1"/>
</dbReference>
<dbReference type="SUPFAM" id="SSF47413">
    <property type="entry name" value="lambda repressor-like DNA-binding domains"/>
    <property type="match status" value="1"/>
</dbReference>
<dbReference type="InterPro" id="IPR010359">
    <property type="entry name" value="IrrE_HExxH"/>
</dbReference>
<accession>A0A3N1HJT1</accession>
<dbReference type="PANTHER" id="PTHR43236">
    <property type="entry name" value="ANTITOXIN HIGA1"/>
    <property type="match status" value="1"/>
</dbReference>
<organism evidence="3 4">
    <name type="scientific">Pseudokineococcus lusitanus</name>
    <dbReference type="NCBI Taxonomy" id="763993"/>
    <lineage>
        <taxon>Bacteria</taxon>
        <taxon>Bacillati</taxon>
        <taxon>Actinomycetota</taxon>
        <taxon>Actinomycetes</taxon>
        <taxon>Kineosporiales</taxon>
        <taxon>Kineosporiaceae</taxon>
        <taxon>Pseudokineococcus</taxon>
    </lineage>
</organism>
<keyword evidence="4" id="KW-1185">Reference proteome</keyword>
<comment type="caution">
    <text evidence="3">The sequence shown here is derived from an EMBL/GenBank/DDBJ whole genome shotgun (WGS) entry which is preliminary data.</text>
</comment>
<dbReference type="Pfam" id="PF13560">
    <property type="entry name" value="HTH_31"/>
    <property type="match status" value="1"/>
</dbReference>
<dbReference type="SMART" id="SM00530">
    <property type="entry name" value="HTH_XRE"/>
    <property type="match status" value="1"/>
</dbReference>
<gene>
    <name evidence="3" type="ORF">EDC03_2073</name>
</gene>